<comment type="caution">
    <text evidence="2">The sequence shown here is derived from an EMBL/GenBank/DDBJ whole genome shotgun (WGS) entry which is preliminary data.</text>
</comment>
<dbReference type="GeneID" id="71997613"/>
<dbReference type="Proteomes" id="UP000814176">
    <property type="component" value="Unassembled WGS sequence"/>
</dbReference>
<feature type="region of interest" description="Disordered" evidence="1">
    <location>
        <begin position="170"/>
        <end position="226"/>
    </location>
</feature>
<dbReference type="RefSeq" id="XP_047775925.1">
    <property type="nucleotide sequence ID" value="XM_047916881.1"/>
</dbReference>
<evidence type="ECO:0000256" key="1">
    <source>
        <dbReference type="SAM" id="MobiDB-lite"/>
    </source>
</evidence>
<evidence type="ECO:0000313" key="2">
    <source>
        <dbReference type="EMBL" id="KAH9833159.1"/>
    </source>
</evidence>
<proteinExistence type="predicted"/>
<gene>
    <name evidence="2" type="ORF">C8Q71DRAFT_192324</name>
</gene>
<keyword evidence="3" id="KW-1185">Reference proteome</keyword>
<protein>
    <submittedName>
        <fullName evidence="2">Uncharacterized protein</fullName>
    </submittedName>
</protein>
<dbReference type="EMBL" id="JADCUA010000019">
    <property type="protein sequence ID" value="KAH9833159.1"/>
    <property type="molecule type" value="Genomic_DNA"/>
</dbReference>
<evidence type="ECO:0000313" key="3">
    <source>
        <dbReference type="Proteomes" id="UP000814176"/>
    </source>
</evidence>
<accession>A0ABQ8K8A6</accession>
<feature type="compositionally biased region" description="Basic residues" evidence="1">
    <location>
        <begin position="176"/>
        <end position="204"/>
    </location>
</feature>
<reference evidence="2 3" key="1">
    <citation type="journal article" date="2021" name="Environ. Microbiol.">
        <title>Gene family expansions and transcriptome signatures uncover fungal adaptations to wood decay.</title>
        <authorList>
            <person name="Hage H."/>
            <person name="Miyauchi S."/>
            <person name="Viragh M."/>
            <person name="Drula E."/>
            <person name="Min B."/>
            <person name="Chaduli D."/>
            <person name="Navarro D."/>
            <person name="Favel A."/>
            <person name="Norest M."/>
            <person name="Lesage-Meessen L."/>
            <person name="Balint B."/>
            <person name="Merenyi Z."/>
            <person name="de Eugenio L."/>
            <person name="Morin E."/>
            <person name="Martinez A.T."/>
            <person name="Baldrian P."/>
            <person name="Stursova M."/>
            <person name="Martinez M.J."/>
            <person name="Novotny C."/>
            <person name="Magnuson J.K."/>
            <person name="Spatafora J.W."/>
            <person name="Maurice S."/>
            <person name="Pangilinan J."/>
            <person name="Andreopoulos W."/>
            <person name="LaButti K."/>
            <person name="Hundley H."/>
            <person name="Na H."/>
            <person name="Kuo A."/>
            <person name="Barry K."/>
            <person name="Lipzen A."/>
            <person name="Henrissat B."/>
            <person name="Riley R."/>
            <person name="Ahrendt S."/>
            <person name="Nagy L.G."/>
            <person name="Grigoriev I.V."/>
            <person name="Martin F."/>
            <person name="Rosso M.N."/>
        </authorList>
    </citation>
    <scope>NUCLEOTIDE SEQUENCE [LARGE SCALE GENOMIC DNA]</scope>
    <source>
        <strain evidence="2 3">CIRM-BRFM 1785</strain>
    </source>
</reference>
<organism evidence="2 3">
    <name type="scientific">Rhodofomes roseus</name>
    <dbReference type="NCBI Taxonomy" id="34475"/>
    <lineage>
        <taxon>Eukaryota</taxon>
        <taxon>Fungi</taxon>
        <taxon>Dikarya</taxon>
        <taxon>Basidiomycota</taxon>
        <taxon>Agaricomycotina</taxon>
        <taxon>Agaricomycetes</taxon>
        <taxon>Polyporales</taxon>
        <taxon>Rhodofomes</taxon>
    </lineage>
</organism>
<name>A0ABQ8K8A6_9APHY</name>
<sequence>MIYSVYSSLVSIHTRLRVARYYLLMRQGRSLVGSGGLRPHDLHLHGVARVVRECFLAVGHQCGLWVLVSPCCQCMGAKEEGGPSHPSCCCSSGVAARCPVDGRRHCGRQHTATCGGTSIWLGAGCATAYRLQLIIIRPDEKRRALETAPRCVHCLQLEVRDGLLDIAQPTRSISKSARHTSHPSNVRRLRRTDRRARAPHHTARRATGLPPRPPAPSRGSQNLQCG</sequence>